<gene>
    <name evidence="4" type="ORF">SAMN05216203_3571</name>
</gene>
<evidence type="ECO:0000259" key="3">
    <source>
        <dbReference type="Pfam" id="PF13511"/>
    </source>
</evidence>
<feature type="domain" description="DUF4124" evidence="3">
    <location>
        <begin position="13"/>
        <end position="64"/>
    </location>
</feature>
<dbReference type="InterPro" id="IPR025392">
    <property type="entry name" value="DUF4124"/>
</dbReference>
<keyword evidence="5" id="KW-1185">Reference proteome</keyword>
<feature type="region of interest" description="Disordered" evidence="1">
    <location>
        <begin position="120"/>
        <end position="154"/>
    </location>
</feature>
<sequence length="154" mass="17437">MFRHLILLVLFGLMLPSLVAAASVYRWTDENGVVHYGDREPSGRSAEKVSVKSGTSRSSEERASPQAQVEAMEKNEAERTRRENESAVEEARRKQREANCQAAEANLQIIRSNARIRVEENGEQRYLTPEEIEEQKEKYKQVAEENCGPAASED</sequence>
<evidence type="ECO:0000256" key="1">
    <source>
        <dbReference type="SAM" id="MobiDB-lite"/>
    </source>
</evidence>
<accession>A0A1I6K635</accession>
<dbReference type="OrthoDB" id="7068596at2"/>
<organism evidence="4 5">
    <name type="scientific">Marinobacter daqiaonensis</name>
    <dbReference type="NCBI Taxonomy" id="650891"/>
    <lineage>
        <taxon>Bacteria</taxon>
        <taxon>Pseudomonadati</taxon>
        <taxon>Pseudomonadota</taxon>
        <taxon>Gammaproteobacteria</taxon>
        <taxon>Pseudomonadales</taxon>
        <taxon>Marinobacteraceae</taxon>
        <taxon>Marinobacter</taxon>
    </lineage>
</organism>
<protein>
    <recommendedName>
        <fullName evidence="3">DUF4124 domain-containing protein</fullName>
    </recommendedName>
</protein>
<feature type="compositionally biased region" description="Basic and acidic residues" evidence="1">
    <location>
        <begin position="71"/>
        <end position="92"/>
    </location>
</feature>
<dbReference type="RefSeq" id="WP_092016509.1">
    <property type="nucleotide sequence ID" value="NZ_FOYW01000004.1"/>
</dbReference>
<proteinExistence type="predicted"/>
<dbReference type="Pfam" id="PF13511">
    <property type="entry name" value="DUF4124"/>
    <property type="match status" value="1"/>
</dbReference>
<evidence type="ECO:0000313" key="4">
    <source>
        <dbReference type="EMBL" id="SFR86657.1"/>
    </source>
</evidence>
<feature type="compositionally biased region" description="Basic and acidic residues" evidence="1">
    <location>
        <begin position="36"/>
        <end position="50"/>
    </location>
</feature>
<keyword evidence="2" id="KW-0732">Signal</keyword>
<dbReference type="STRING" id="650891.SAMN05216203_3571"/>
<evidence type="ECO:0000256" key="2">
    <source>
        <dbReference type="SAM" id="SignalP"/>
    </source>
</evidence>
<feature type="region of interest" description="Disordered" evidence="1">
    <location>
        <begin position="34"/>
        <end position="100"/>
    </location>
</feature>
<reference evidence="5" key="1">
    <citation type="submission" date="2016-10" db="EMBL/GenBank/DDBJ databases">
        <authorList>
            <person name="Varghese N."/>
            <person name="Submissions S."/>
        </authorList>
    </citation>
    <scope>NUCLEOTIDE SEQUENCE [LARGE SCALE GENOMIC DNA]</scope>
    <source>
        <strain evidence="5">CGMCC 1.9167</strain>
    </source>
</reference>
<evidence type="ECO:0000313" key="5">
    <source>
        <dbReference type="Proteomes" id="UP000198644"/>
    </source>
</evidence>
<feature type="chain" id="PRO_5011619231" description="DUF4124 domain-containing protein" evidence="2">
    <location>
        <begin position="23"/>
        <end position="154"/>
    </location>
</feature>
<dbReference type="AlphaFoldDB" id="A0A1I6K635"/>
<dbReference type="Proteomes" id="UP000198644">
    <property type="component" value="Unassembled WGS sequence"/>
</dbReference>
<feature type="signal peptide" evidence="2">
    <location>
        <begin position="1"/>
        <end position="22"/>
    </location>
</feature>
<name>A0A1I6K635_9GAMM</name>
<dbReference type="EMBL" id="FOYW01000004">
    <property type="protein sequence ID" value="SFR86657.1"/>
    <property type="molecule type" value="Genomic_DNA"/>
</dbReference>